<protein>
    <submittedName>
        <fullName evidence="5">Uncharacterized protein</fullName>
    </submittedName>
</protein>
<name>A0A803LZW5_CHEQI</name>
<dbReference type="GeneID" id="110714979"/>
<evidence type="ECO:0000313" key="5">
    <source>
        <dbReference type="EnsemblPlants" id="AUR62021016-RA:cds"/>
    </source>
</evidence>
<dbReference type="Gramene" id="AUR62021016-RA">
    <property type="protein sequence ID" value="AUR62021016-RA:cds"/>
    <property type="gene ID" value="AUR62021016"/>
</dbReference>
<dbReference type="SMART" id="SM00369">
    <property type="entry name" value="LRR_TYP"/>
    <property type="match status" value="4"/>
</dbReference>
<keyword evidence="2" id="KW-0677">Repeat</keyword>
<sequence length="1270" mass="145696">MKTEPYLASSASALLKKLEPYNPDKPNIQRSSIKKQIPTSVKKLITSLALIRCIDKIQDKNPEYYDQAELPEDLLNDVKDIVYDYNNLSDEIGIECFVKKLQQWEYFSNFTYDVLDEFEWRAQDVKKGRGTCIVTETMSLFPGLKLHYLDLPYRIRPCLVYCSMYPKGHKIVRENLINLWMAEGLLWPPSSSKEDPEDVGNRYFDELRWRGFFEEPVFAFGSTREEEEEERVIYSCEVPDNTHYFVKKIAGTEVFNVFGKQRYSSLEGLKSTRRLVLDKDGLSEEDFLKGHWNDHRVKACVLFGAKPQIKDNFLEEITWRFERLLVLDLSGTEFKELPRSTRRLKHLRYLSLSRNGIIEALPYRLYELKYLQTLALDSCHQLQELPSYASDLTRLRNLYLTSKDAILSETILSRWSSLRILELIHCKRLASLSSEGFKSLITLRKLRIFDCPRLVSLPDTMKYLTHLKELILHNCPELDLTEGEAMEELLNLRSLEIIGLPKLVRLPVGLKSASTLHYFFIARCRNLSDYSRVLTYLTSLRRFYIYDCTNLTELPEGIAVDLQMLDIRGCPELSKKLMFEGVEEWNVISHAREVIIDGQRLHKKSKHASSSSTNNTTKALNLPKCIPFFSLKLQTLGIVEDYCEDNNIQEETTLLDQQQEPRLEKCSESSIKTRAQDLFARLRDSIFTQNYKKRMLKLSEIESPTNVPPASHSSSLDQVEAKLFCSLFPKDHEFEKDTMVQLWMAEGFLKNEPLEFQGDQFFNTLLSEGCILESRVDNLTGKTKYKSNVGDESTTKIVDKMTMLDHIPKESMHMALVCDDISEKAFEKLKEFNNLKTLLFLQDYGSRIKQIPFELFLALKSLQALDLSGSYITELPSSIGNATKLQFLDLSKTLIRSLPDTIDRLENLQTLKLIECVHLFELPRGITKLTNLRHLEFDVLGQLTVMPKGVGALSALRTLSGFIIDGKEGCSNIGELKLMNNLSGSLCISGLEHVEDPEDAKKSSLGDKINLKKLELRWSDIDQDWTHKETEVLAHLEPSTSLEELQILCFPGVSFPSWVGHPSFHKLVSITLLKCKNLSLPPLGKLPQLKHLEIIEVDNVAKIDRQFCRGSSTKDDVAFPRLEKLVVDGMFILETWEGVNDGDFPNLSELSIKFCPNLSTLPMLPHLPPLKYLELSNCTSLESVPDGRCLISLETLLIEDCPLIEKKCTKGDEFRNKIQHVLDVWIDGLEEDMGLTSKEVEMRPAAIEVVHDKKLERVLYQNTSTPNLVF</sequence>
<reference evidence="5" key="2">
    <citation type="submission" date="2021-03" db="UniProtKB">
        <authorList>
            <consortium name="EnsemblPlants"/>
        </authorList>
    </citation>
    <scope>IDENTIFICATION</scope>
</reference>
<dbReference type="Gene3D" id="3.80.10.10">
    <property type="entry name" value="Ribonuclease Inhibitor"/>
    <property type="match status" value="3"/>
</dbReference>
<dbReference type="InterPro" id="IPR056789">
    <property type="entry name" value="LRR_R13L1-DRL21"/>
</dbReference>
<dbReference type="InterPro" id="IPR003591">
    <property type="entry name" value="Leu-rich_rpt_typical-subtyp"/>
</dbReference>
<dbReference type="Pfam" id="PF25019">
    <property type="entry name" value="LRR_R13L1-DRL21"/>
    <property type="match status" value="1"/>
</dbReference>
<evidence type="ECO:0000313" key="6">
    <source>
        <dbReference type="Proteomes" id="UP000596660"/>
    </source>
</evidence>
<dbReference type="KEGG" id="cqi:110714979"/>
<accession>A0A803LZW5</accession>
<dbReference type="InterPro" id="IPR058922">
    <property type="entry name" value="WHD_DRP"/>
</dbReference>
<feature type="domain" description="Disease resistance protein winged helix" evidence="3">
    <location>
        <begin position="164"/>
        <end position="225"/>
    </location>
</feature>
<dbReference type="Proteomes" id="UP000596660">
    <property type="component" value="Unplaced"/>
</dbReference>
<keyword evidence="6" id="KW-1185">Reference proteome</keyword>
<feature type="domain" description="R13L1/DRL21-like LRR repeat region" evidence="4">
    <location>
        <begin position="973"/>
        <end position="1096"/>
    </location>
</feature>
<dbReference type="PANTHER" id="PTHR47186">
    <property type="entry name" value="LEUCINE-RICH REPEAT-CONTAINING PROTEIN 57"/>
    <property type="match status" value="1"/>
</dbReference>
<proteinExistence type="predicted"/>
<organism evidence="5 6">
    <name type="scientific">Chenopodium quinoa</name>
    <name type="common">Quinoa</name>
    <dbReference type="NCBI Taxonomy" id="63459"/>
    <lineage>
        <taxon>Eukaryota</taxon>
        <taxon>Viridiplantae</taxon>
        <taxon>Streptophyta</taxon>
        <taxon>Embryophyta</taxon>
        <taxon>Tracheophyta</taxon>
        <taxon>Spermatophyta</taxon>
        <taxon>Magnoliopsida</taxon>
        <taxon>eudicotyledons</taxon>
        <taxon>Gunneridae</taxon>
        <taxon>Pentapetalae</taxon>
        <taxon>Caryophyllales</taxon>
        <taxon>Chenopodiaceae</taxon>
        <taxon>Chenopodioideae</taxon>
        <taxon>Atripliceae</taxon>
        <taxon>Chenopodium</taxon>
    </lineage>
</organism>
<dbReference type="SUPFAM" id="SSF52058">
    <property type="entry name" value="L domain-like"/>
    <property type="match status" value="2"/>
</dbReference>
<dbReference type="InterPro" id="IPR032675">
    <property type="entry name" value="LRR_dom_sf"/>
</dbReference>
<dbReference type="AlphaFoldDB" id="A0A803LZW5"/>
<evidence type="ECO:0000259" key="4">
    <source>
        <dbReference type="Pfam" id="PF25019"/>
    </source>
</evidence>
<keyword evidence="1" id="KW-0433">Leucine-rich repeat</keyword>
<dbReference type="RefSeq" id="XP_021749226.1">
    <property type="nucleotide sequence ID" value="XM_021893534.1"/>
</dbReference>
<dbReference type="OMA" id="WNVISHA"/>
<reference evidence="5" key="1">
    <citation type="journal article" date="2017" name="Nature">
        <title>The genome of Chenopodium quinoa.</title>
        <authorList>
            <person name="Jarvis D.E."/>
            <person name="Ho Y.S."/>
            <person name="Lightfoot D.J."/>
            <person name="Schmoeckel S.M."/>
            <person name="Li B."/>
            <person name="Borm T.J.A."/>
            <person name="Ohyanagi H."/>
            <person name="Mineta K."/>
            <person name="Michell C.T."/>
            <person name="Saber N."/>
            <person name="Kharbatia N.M."/>
            <person name="Rupper R.R."/>
            <person name="Sharp A.R."/>
            <person name="Dally N."/>
            <person name="Boughton B.A."/>
            <person name="Woo Y.H."/>
            <person name="Gao G."/>
            <person name="Schijlen E.G.W.M."/>
            <person name="Guo X."/>
            <person name="Momin A.A."/>
            <person name="Negrao S."/>
            <person name="Al-Babili S."/>
            <person name="Gehring C."/>
            <person name="Roessner U."/>
            <person name="Jung C."/>
            <person name="Murphy K."/>
            <person name="Arold S.T."/>
            <person name="Gojobori T."/>
            <person name="van der Linden C.G."/>
            <person name="van Loo E.N."/>
            <person name="Jellen E.N."/>
            <person name="Maughan P.J."/>
            <person name="Tester M."/>
        </authorList>
    </citation>
    <scope>NUCLEOTIDE SEQUENCE [LARGE SCALE GENOMIC DNA]</scope>
    <source>
        <strain evidence="5">cv. PI 614886</strain>
    </source>
</reference>
<evidence type="ECO:0000259" key="3">
    <source>
        <dbReference type="Pfam" id="PF23559"/>
    </source>
</evidence>
<dbReference type="PANTHER" id="PTHR47186:SF24">
    <property type="entry name" value="DISEASE RESISTANCE RPP13-LIKE PROTEIN 1"/>
    <property type="match status" value="1"/>
</dbReference>
<dbReference type="EnsemblPlants" id="AUR62021016-RA">
    <property type="protein sequence ID" value="AUR62021016-RA:cds"/>
    <property type="gene ID" value="AUR62021016"/>
</dbReference>
<dbReference type="Pfam" id="PF23559">
    <property type="entry name" value="WHD_DRP"/>
    <property type="match status" value="2"/>
</dbReference>
<evidence type="ECO:0000256" key="1">
    <source>
        <dbReference type="ARBA" id="ARBA00022614"/>
    </source>
</evidence>
<gene>
    <name evidence="5" type="primary">LOC110714979</name>
</gene>
<feature type="domain" description="Disease resistance protein winged helix" evidence="3">
    <location>
        <begin position="727"/>
        <end position="772"/>
    </location>
</feature>
<dbReference type="OrthoDB" id="1935327at2759"/>
<evidence type="ECO:0000256" key="2">
    <source>
        <dbReference type="ARBA" id="ARBA00022737"/>
    </source>
</evidence>